<dbReference type="Pfam" id="PF02391">
    <property type="entry name" value="MoaE"/>
    <property type="match status" value="1"/>
</dbReference>
<dbReference type="InterPro" id="IPR003448">
    <property type="entry name" value="Mopterin_biosynth_MoaE"/>
</dbReference>
<evidence type="ECO:0000256" key="8">
    <source>
        <dbReference type="ARBA" id="ARBA00030407"/>
    </source>
</evidence>
<evidence type="ECO:0000313" key="12">
    <source>
        <dbReference type="EMBL" id="TWT90461.1"/>
    </source>
</evidence>
<evidence type="ECO:0000256" key="2">
    <source>
        <dbReference type="ARBA" id="ARBA00005426"/>
    </source>
</evidence>
<comment type="pathway">
    <text evidence="1">Cofactor biosynthesis; molybdopterin biosynthesis.</text>
</comment>
<dbReference type="RefSeq" id="WP_146397363.1">
    <property type="nucleotide sequence ID" value="NZ_SJPQ01000001.1"/>
</dbReference>
<dbReference type="GO" id="GO:0030366">
    <property type="term" value="F:molybdopterin synthase activity"/>
    <property type="evidence" value="ECO:0007669"/>
    <property type="project" value="UniProtKB-EC"/>
</dbReference>
<dbReference type="CDD" id="cd00756">
    <property type="entry name" value="MoaE"/>
    <property type="match status" value="1"/>
</dbReference>
<keyword evidence="5" id="KW-0501">Molybdenum cofactor biosynthesis</keyword>
<evidence type="ECO:0000313" key="13">
    <source>
        <dbReference type="Proteomes" id="UP000315440"/>
    </source>
</evidence>
<reference evidence="12 13" key="1">
    <citation type="submission" date="2019-02" db="EMBL/GenBank/DDBJ databases">
        <title>Deep-cultivation of Planctomycetes and their phenomic and genomic characterization uncovers novel biology.</title>
        <authorList>
            <person name="Wiegand S."/>
            <person name="Jogler M."/>
            <person name="Boedeker C."/>
            <person name="Pinto D."/>
            <person name="Vollmers J."/>
            <person name="Rivas-Marin E."/>
            <person name="Kohn T."/>
            <person name="Peeters S.H."/>
            <person name="Heuer A."/>
            <person name="Rast P."/>
            <person name="Oberbeckmann S."/>
            <person name="Bunk B."/>
            <person name="Jeske O."/>
            <person name="Meyerdierks A."/>
            <person name="Storesund J.E."/>
            <person name="Kallscheuer N."/>
            <person name="Luecker S."/>
            <person name="Lage O.M."/>
            <person name="Pohl T."/>
            <person name="Merkel B.J."/>
            <person name="Hornburger P."/>
            <person name="Mueller R.-W."/>
            <person name="Bruemmer F."/>
            <person name="Labrenz M."/>
            <person name="Spormann A.M."/>
            <person name="Op Den Camp H."/>
            <person name="Overmann J."/>
            <person name="Amann R."/>
            <person name="Jetten M.S.M."/>
            <person name="Mascher T."/>
            <person name="Medema M.H."/>
            <person name="Devos D.P."/>
            <person name="Kaster A.-K."/>
            <person name="Ovreas L."/>
            <person name="Rohde M."/>
            <person name="Galperin M.Y."/>
            <person name="Jogler C."/>
        </authorList>
    </citation>
    <scope>NUCLEOTIDE SEQUENCE [LARGE SCALE GENOMIC DNA]</scope>
    <source>
        <strain evidence="12 13">Mal64</strain>
    </source>
</reference>
<evidence type="ECO:0000256" key="10">
    <source>
        <dbReference type="ARBA" id="ARBA00032474"/>
    </source>
</evidence>
<accession>A0A5C5ZU95</accession>
<sequence length="146" mass="15787">MPELTHTPIDTTAMLARAQSATAGAVVLFVGVTREFTGDRQTQQLDYEAYAEMALAELGRLEAEATERWGLAACEVIHRLGRVPLAEASVAVVAASPHRSEAFEAARWLIDTLKEQAPIWKRETYADGATEWLHPDPSAAASGGEP</sequence>
<protein>
    <recommendedName>
        <fullName evidence="4">Molybdopterin synthase catalytic subunit</fullName>
        <ecNumber evidence="3">2.8.1.12</ecNumber>
    </recommendedName>
    <alternativeName>
        <fullName evidence="9">MPT synthase subunit 2</fullName>
    </alternativeName>
    <alternativeName>
        <fullName evidence="7">Molybdenum cofactor biosynthesis protein E</fullName>
    </alternativeName>
    <alternativeName>
        <fullName evidence="8">Molybdopterin-converting factor large subunit</fullName>
    </alternativeName>
    <alternativeName>
        <fullName evidence="10">Molybdopterin-converting factor subunit 2</fullName>
    </alternativeName>
</protein>
<evidence type="ECO:0000256" key="9">
    <source>
        <dbReference type="ARBA" id="ARBA00030781"/>
    </source>
</evidence>
<comment type="caution">
    <text evidence="12">The sequence shown here is derived from an EMBL/GenBank/DDBJ whole genome shotgun (WGS) entry which is preliminary data.</text>
</comment>
<keyword evidence="12" id="KW-0808">Transferase</keyword>
<gene>
    <name evidence="12" type="primary">moaE</name>
    <name evidence="12" type="ORF">Mal64_08500</name>
</gene>
<comment type="subunit">
    <text evidence="6">Heterotetramer of 2 MoaD subunits and 2 MoaE subunits. Also stable as homodimer. The enzyme changes between these two forms during catalysis.</text>
</comment>
<dbReference type="Gene3D" id="3.90.1170.40">
    <property type="entry name" value="Molybdopterin biosynthesis MoaE subunit"/>
    <property type="match status" value="1"/>
</dbReference>
<comment type="catalytic activity">
    <reaction evidence="11">
        <text>2 [molybdopterin-synthase sulfur-carrier protein]-C-terminal-Gly-aminoethanethioate + cyclic pyranopterin phosphate + H2O = molybdopterin + 2 [molybdopterin-synthase sulfur-carrier protein]-C-terminal Gly-Gly + 2 H(+)</text>
        <dbReference type="Rhea" id="RHEA:26333"/>
        <dbReference type="Rhea" id="RHEA-COMP:12202"/>
        <dbReference type="Rhea" id="RHEA-COMP:19907"/>
        <dbReference type="ChEBI" id="CHEBI:15377"/>
        <dbReference type="ChEBI" id="CHEBI:15378"/>
        <dbReference type="ChEBI" id="CHEBI:58698"/>
        <dbReference type="ChEBI" id="CHEBI:59648"/>
        <dbReference type="ChEBI" id="CHEBI:90778"/>
        <dbReference type="ChEBI" id="CHEBI:232372"/>
        <dbReference type="EC" id="2.8.1.12"/>
    </reaction>
</comment>
<organism evidence="12 13">
    <name type="scientific">Pseudobythopirellula maris</name>
    <dbReference type="NCBI Taxonomy" id="2527991"/>
    <lineage>
        <taxon>Bacteria</taxon>
        <taxon>Pseudomonadati</taxon>
        <taxon>Planctomycetota</taxon>
        <taxon>Planctomycetia</taxon>
        <taxon>Pirellulales</taxon>
        <taxon>Lacipirellulaceae</taxon>
        <taxon>Pseudobythopirellula</taxon>
    </lineage>
</organism>
<dbReference type="PANTHER" id="PTHR23404">
    <property type="entry name" value="MOLYBDOPTERIN SYNTHASE RELATED"/>
    <property type="match status" value="1"/>
</dbReference>
<evidence type="ECO:0000256" key="6">
    <source>
        <dbReference type="ARBA" id="ARBA00026066"/>
    </source>
</evidence>
<dbReference type="EC" id="2.8.1.12" evidence="3"/>
<dbReference type="OrthoDB" id="9803224at2"/>
<comment type="similarity">
    <text evidence="2">Belongs to the MoaE family.</text>
</comment>
<evidence type="ECO:0000256" key="3">
    <source>
        <dbReference type="ARBA" id="ARBA00011950"/>
    </source>
</evidence>
<dbReference type="SUPFAM" id="SSF54690">
    <property type="entry name" value="Molybdopterin synthase subunit MoaE"/>
    <property type="match status" value="1"/>
</dbReference>
<dbReference type="InterPro" id="IPR036563">
    <property type="entry name" value="MoaE_sf"/>
</dbReference>
<evidence type="ECO:0000256" key="5">
    <source>
        <dbReference type="ARBA" id="ARBA00023150"/>
    </source>
</evidence>
<dbReference type="Proteomes" id="UP000315440">
    <property type="component" value="Unassembled WGS sequence"/>
</dbReference>
<keyword evidence="13" id="KW-1185">Reference proteome</keyword>
<evidence type="ECO:0000256" key="7">
    <source>
        <dbReference type="ARBA" id="ARBA00029745"/>
    </source>
</evidence>
<proteinExistence type="inferred from homology"/>
<evidence type="ECO:0000256" key="4">
    <source>
        <dbReference type="ARBA" id="ARBA00013858"/>
    </source>
</evidence>
<evidence type="ECO:0000256" key="11">
    <source>
        <dbReference type="ARBA" id="ARBA00049878"/>
    </source>
</evidence>
<dbReference type="EMBL" id="SJPQ01000001">
    <property type="protein sequence ID" value="TWT90461.1"/>
    <property type="molecule type" value="Genomic_DNA"/>
</dbReference>
<dbReference type="AlphaFoldDB" id="A0A5C5ZU95"/>
<name>A0A5C5ZU95_9BACT</name>
<evidence type="ECO:0000256" key="1">
    <source>
        <dbReference type="ARBA" id="ARBA00005046"/>
    </source>
</evidence>
<dbReference type="GO" id="GO:0006777">
    <property type="term" value="P:Mo-molybdopterin cofactor biosynthetic process"/>
    <property type="evidence" value="ECO:0007669"/>
    <property type="project" value="UniProtKB-KW"/>
</dbReference>